<dbReference type="AlphaFoldDB" id="A0A7S1FCW6"/>
<evidence type="ECO:0008006" key="3">
    <source>
        <dbReference type="Google" id="ProtNLM"/>
    </source>
</evidence>
<feature type="chain" id="PRO_5031393151" description="Secreted protein" evidence="1">
    <location>
        <begin position="23"/>
        <end position="223"/>
    </location>
</feature>
<proteinExistence type="predicted"/>
<name>A0A7S1FCW6_NOCSC</name>
<keyword evidence="1" id="KW-0732">Signal</keyword>
<sequence length="223" mass="24149">MRCYTLVLSFMRWLVCWDSTFAVVSLSNVCFVRREECRTVVETLALLEDSSFGPGSSMATVAGFGVSALNGLSTTVGPSRSLRTQVPVHALLPLVTGGVAAGAGSGIVTTVDEGLSRVVSLEASTAYPECLYCAWTAKPLLHRGWCECLLFCSADEGERGHLERTAFCSTPHWQLSQAVHSETFTSRAGTVCRSSFLTNKNSVASQTFAAEWQRSQVHVLQTR</sequence>
<organism evidence="2">
    <name type="scientific">Noctiluca scintillans</name>
    <name type="common">Sea sparkle</name>
    <name type="synonym">Red tide dinoflagellate</name>
    <dbReference type="NCBI Taxonomy" id="2966"/>
    <lineage>
        <taxon>Eukaryota</taxon>
        <taxon>Sar</taxon>
        <taxon>Alveolata</taxon>
        <taxon>Dinophyceae</taxon>
        <taxon>Noctilucales</taxon>
        <taxon>Noctilucaceae</taxon>
        <taxon>Noctiluca</taxon>
    </lineage>
</organism>
<evidence type="ECO:0000256" key="1">
    <source>
        <dbReference type="SAM" id="SignalP"/>
    </source>
</evidence>
<evidence type="ECO:0000313" key="2">
    <source>
        <dbReference type="EMBL" id="CAD8857664.1"/>
    </source>
</evidence>
<protein>
    <recommendedName>
        <fullName evidence="3">Secreted protein</fullName>
    </recommendedName>
</protein>
<accession>A0A7S1FCW6</accession>
<gene>
    <name evidence="2" type="ORF">NSCI0253_LOCUS32016</name>
</gene>
<reference evidence="2" key="1">
    <citation type="submission" date="2021-01" db="EMBL/GenBank/DDBJ databases">
        <authorList>
            <person name="Corre E."/>
            <person name="Pelletier E."/>
            <person name="Niang G."/>
            <person name="Scheremetjew M."/>
            <person name="Finn R."/>
            <person name="Kale V."/>
            <person name="Holt S."/>
            <person name="Cochrane G."/>
            <person name="Meng A."/>
            <person name="Brown T."/>
            <person name="Cohen L."/>
        </authorList>
    </citation>
    <scope>NUCLEOTIDE SEQUENCE</scope>
</reference>
<dbReference type="EMBL" id="HBFQ01045096">
    <property type="protein sequence ID" value="CAD8857664.1"/>
    <property type="molecule type" value="Transcribed_RNA"/>
</dbReference>
<feature type="signal peptide" evidence="1">
    <location>
        <begin position="1"/>
        <end position="22"/>
    </location>
</feature>